<dbReference type="PANTHER" id="PTHR43280:SF2">
    <property type="entry name" value="HTH-TYPE TRANSCRIPTIONAL REGULATOR EXSA"/>
    <property type="match status" value="1"/>
</dbReference>
<dbReference type="InterPro" id="IPR018062">
    <property type="entry name" value="HTH_AraC-typ_CS"/>
</dbReference>
<dbReference type="Pfam" id="PF12833">
    <property type="entry name" value="HTH_18"/>
    <property type="match status" value="1"/>
</dbReference>
<dbReference type="EMBL" id="QJVJ01000008">
    <property type="protein sequence ID" value="PYI53152.1"/>
    <property type="molecule type" value="Genomic_DNA"/>
</dbReference>
<dbReference type="Proteomes" id="UP000247476">
    <property type="component" value="Unassembled WGS sequence"/>
</dbReference>
<evidence type="ECO:0000256" key="1">
    <source>
        <dbReference type="ARBA" id="ARBA00023015"/>
    </source>
</evidence>
<dbReference type="Gene3D" id="1.10.10.60">
    <property type="entry name" value="Homeodomain-like"/>
    <property type="match status" value="2"/>
</dbReference>
<organism evidence="5 6">
    <name type="scientific">Paenibacillus flagellatus</name>
    <dbReference type="NCBI Taxonomy" id="2211139"/>
    <lineage>
        <taxon>Bacteria</taxon>
        <taxon>Bacillati</taxon>
        <taxon>Bacillota</taxon>
        <taxon>Bacilli</taxon>
        <taxon>Bacillales</taxon>
        <taxon>Paenibacillaceae</taxon>
        <taxon>Paenibacillus</taxon>
    </lineage>
</organism>
<dbReference type="GO" id="GO:0043565">
    <property type="term" value="F:sequence-specific DNA binding"/>
    <property type="evidence" value="ECO:0007669"/>
    <property type="project" value="InterPro"/>
</dbReference>
<dbReference type="PROSITE" id="PS01124">
    <property type="entry name" value="HTH_ARAC_FAMILY_2"/>
    <property type="match status" value="1"/>
</dbReference>
<gene>
    <name evidence="5" type="ORF">DLM86_19385</name>
</gene>
<dbReference type="GO" id="GO:0003700">
    <property type="term" value="F:DNA-binding transcription factor activity"/>
    <property type="evidence" value="ECO:0007669"/>
    <property type="project" value="InterPro"/>
</dbReference>
<keyword evidence="6" id="KW-1185">Reference proteome</keyword>
<evidence type="ECO:0000256" key="2">
    <source>
        <dbReference type="ARBA" id="ARBA00023125"/>
    </source>
</evidence>
<evidence type="ECO:0000256" key="3">
    <source>
        <dbReference type="ARBA" id="ARBA00023163"/>
    </source>
</evidence>
<evidence type="ECO:0000313" key="5">
    <source>
        <dbReference type="EMBL" id="PYI53152.1"/>
    </source>
</evidence>
<evidence type="ECO:0000259" key="4">
    <source>
        <dbReference type="PROSITE" id="PS01124"/>
    </source>
</evidence>
<dbReference type="InterPro" id="IPR018060">
    <property type="entry name" value="HTH_AraC"/>
</dbReference>
<keyword evidence="1" id="KW-0805">Transcription regulation</keyword>
<keyword evidence="3" id="KW-0804">Transcription</keyword>
<protein>
    <recommendedName>
        <fullName evidence="4">HTH araC/xylS-type domain-containing protein</fullName>
    </recommendedName>
</protein>
<dbReference type="SUPFAM" id="SSF46689">
    <property type="entry name" value="Homeodomain-like"/>
    <property type="match status" value="2"/>
</dbReference>
<keyword evidence="2" id="KW-0238">DNA-binding</keyword>
<evidence type="ECO:0000313" key="6">
    <source>
        <dbReference type="Proteomes" id="UP000247476"/>
    </source>
</evidence>
<dbReference type="AlphaFoldDB" id="A0A2V5K397"/>
<comment type="caution">
    <text evidence="5">The sequence shown here is derived from an EMBL/GenBank/DDBJ whole genome shotgun (WGS) entry which is preliminary data.</text>
</comment>
<dbReference type="PROSITE" id="PS00041">
    <property type="entry name" value="HTH_ARAC_FAMILY_1"/>
    <property type="match status" value="1"/>
</dbReference>
<dbReference type="SMART" id="SM00342">
    <property type="entry name" value="HTH_ARAC"/>
    <property type="match status" value="1"/>
</dbReference>
<sequence>MVLDRLYGLPSLSHARRPSLGAAVGSFQRALREGILRLFCGGRPVIAPRRHSRVPQLIRQLIELQGQSGRMKELLCSQRLVDLLTECLLDRQLAESGFGEPPGFVEGVVRDIALRYQEKLTLDDLAAKQSVSKYHMAKEFKKHTGFSPNEYLIHTRITKAIELLKYSDRSVAGVAAEVGIENVSHFIRLFKERTGQTPLVYRRKWQRPEE</sequence>
<feature type="domain" description="HTH araC/xylS-type" evidence="4">
    <location>
        <begin position="106"/>
        <end position="204"/>
    </location>
</feature>
<dbReference type="InterPro" id="IPR009057">
    <property type="entry name" value="Homeodomain-like_sf"/>
</dbReference>
<name>A0A2V5K397_9BACL</name>
<accession>A0A2V5K397</accession>
<proteinExistence type="predicted"/>
<dbReference type="PANTHER" id="PTHR43280">
    <property type="entry name" value="ARAC-FAMILY TRANSCRIPTIONAL REGULATOR"/>
    <property type="match status" value="1"/>
</dbReference>
<reference evidence="5 6" key="1">
    <citation type="submission" date="2018-05" db="EMBL/GenBank/DDBJ databases">
        <title>Paenibacillus flagellatus sp. nov., isolated from selenium mineral soil.</title>
        <authorList>
            <person name="Dai X."/>
        </authorList>
    </citation>
    <scope>NUCLEOTIDE SEQUENCE [LARGE SCALE GENOMIC DNA]</scope>
    <source>
        <strain evidence="5 6">DXL2</strain>
    </source>
</reference>